<dbReference type="AlphaFoldDB" id="A0A7I4CS03"/>
<dbReference type="GO" id="GO:0016020">
    <property type="term" value="C:membrane"/>
    <property type="evidence" value="ECO:0007669"/>
    <property type="project" value="UniProtKB-SubCell"/>
</dbReference>
<gene>
    <name evidence="7" type="primary">LOC112277678</name>
</gene>
<evidence type="ECO:0008006" key="9">
    <source>
        <dbReference type="Google" id="ProtNLM"/>
    </source>
</evidence>
<feature type="transmembrane region" description="Helical" evidence="6">
    <location>
        <begin position="88"/>
        <end position="110"/>
    </location>
</feature>
<evidence type="ECO:0000256" key="3">
    <source>
        <dbReference type="ARBA" id="ARBA00022989"/>
    </source>
</evidence>
<dbReference type="GO" id="GO:0004252">
    <property type="term" value="F:serine-type endopeptidase activity"/>
    <property type="evidence" value="ECO:0000318"/>
    <property type="project" value="GO_Central"/>
</dbReference>
<reference evidence="7" key="3">
    <citation type="submission" date="2020-12" db="UniProtKB">
        <authorList>
            <consortium name="EnsemblPlants"/>
        </authorList>
    </citation>
    <scope>IDENTIFICATION</scope>
</reference>
<feature type="compositionally biased region" description="Polar residues" evidence="5">
    <location>
        <begin position="315"/>
        <end position="330"/>
    </location>
</feature>
<dbReference type="EnsemblPlants" id="Pp3c26_11360V3.8">
    <property type="protein sequence ID" value="Pp3c26_11360V3.8"/>
    <property type="gene ID" value="Pp3c26_11360"/>
</dbReference>
<organism evidence="7 8">
    <name type="scientific">Physcomitrium patens</name>
    <name type="common">Spreading-leaved earth moss</name>
    <name type="synonym">Physcomitrella patens</name>
    <dbReference type="NCBI Taxonomy" id="3218"/>
    <lineage>
        <taxon>Eukaryota</taxon>
        <taxon>Viridiplantae</taxon>
        <taxon>Streptophyta</taxon>
        <taxon>Embryophyta</taxon>
        <taxon>Bryophyta</taxon>
        <taxon>Bryophytina</taxon>
        <taxon>Bryopsida</taxon>
        <taxon>Funariidae</taxon>
        <taxon>Funariales</taxon>
        <taxon>Funariaceae</taxon>
        <taxon>Physcomitrium</taxon>
    </lineage>
</organism>
<dbReference type="PANTHER" id="PTHR43066">
    <property type="entry name" value="RHOMBOID-RELATED PROTEIN"/>
    <property type="match status" value="1"/>
</dbReference>
<dbReference type="Proteomes" id="UP000006727">
    <property type="component" value="Chromosome 26"/>
</dbReference>
<keyword evidence="8" id="KW-1185">Reference proteome</keyword>
<name>A0A7I4CS03_PHYPA</name>
<keyword evidence="3 6" id="KW-1133">Transmembrane helix</keyword>
<dbReference type="GeneID" id="112277678"/>
<dbReference type="Gramene" id="Pp3c26_11360V3.8">
    <property type="protein sequence ID" value="Pp3c26_11360V3.8"/>
    <property type="gene ID" value="Pp3c26_11360"/>
</dbReference>
<comment type="subcellular location">
    <subcellularLocation>
        <location evidence="1">Membrane</location>
        <topology evidence="1">Multi-pass membrane protein</topology>
    </subcellularLocation>
</comment>
<reference evidence="7 8" key="2">
    <citation type="journal article" date="2018" name="Plant J.">
        <title>The Physcomitrella patens chromosome-scale assembly reveals moss genome structure and evolution.</title>
        <authorList>
            <person name="Lang D."/>
            <person name="Ullrich K.K."/>
            <person name="Murat F."/>
            <person name="Fuchs J."/>
            <person name="Jenkins J."/>
            <person name="Haas F.B."/>
            <person name="Piednoel M."/>
            <person name="Gundlach H."/>
            <person name="Van Bel M."/>
            <person name="Meyberg R."/>
            <person name="Vives C."/>
            <person name="Morata J."/>
            <person name="Symeonidi A."/>
            <person name="Hiss M."/>
            <person name="Muchero W."/>
            <person name="Kamisugi Y."/>
            <person name="Saleh O."/>
            <person name="Blanc G."/>
            <person name="Decker E.L."/>
            <person name="van Gessel N."/>
            <person name="Grimwood J."/>
            <person name="Hayes R.D."/>
            <person name="Graham S.W."/>
            <person name="Gunter L.E."/>
            <person name="McDaniel S.F."/>
            <person name="Hoernstein S.N.W."/>
            <person name="Larsson A."/>
            <person name="Li F.W."/>
            <person name="Perroud P.F."/>
            <person name="Phillips J."/>
            <person name="Ranjan P."/>
            <person name="Rokshar D.S."/>
            <person name="Rothfels C.J."/>
            <person name="Schneider L."/>
            <person name="Shu S."/>
            <person name="Stevenson D.W."/>
            <person name="Thummler F."/>
            <person name="Tillich M."/>
            <person name="Villarreal Aguilar J.C."/>
            <person name="Widiez T."/>
            <person name="Wong G.K."/>
            <person name="Wymore A."/>
            <person name="Zhang Y."/>
            <person name="Zimmer A.D."/>
            <person name="Quatrano R.S."/>
            <person name="Mayer K.F.X."/>
            <person name="Goodstein D."/>
            <person name="Casacuberta J.M."/>
            <person name="Vandepoele K."/>
            <person name="Reski R."/>
            <person name="Cuming A.C."/>
            <person name="Tuskan G.A."/>
            <person name="Maumus F."/>
            <person name="Salse J."/>
            <person name="Schmutz J."/>
            <person name="Rensing S.A."/>
        </authorList>
    </citation>
    <scope>NUCLEOTIDE SEQUENCE [LARGE SCALE GENOMIC DNA]</scope>
    <source>
        <strain evidence="7 8">cv. Gransden 2004</strain>
    </source>
</reference>
<evidence type="ECO:0000256" key="2">
    <source>
        <dbReference type="ARBA" id="ARBA00022692"/>
    </source>
</evidence>
<dbReference type="InterPro" id="IPR035952">
    <property type="entry name" value="Rhomboid-like_sf"/>
</dbReference>
<evidence type="ECO:0000256" key="4">
    <source>
        <dbReference type="ARBA" id="ARBA00023136"/>
    </source>
</evidence>
<feature type="transmembrane region" description="Helical" evidence="6">
    <location>
        <begin position="50"/>
        <end position="76"/>
    </location>
</feature>
<sequence>MNAGVSGFKNAIVTKGIVVTCGLVSLVLAARGDAKAYNLSYQKIAQRLELWRLVVSPLVFTSLPELLFGLYLLYFFRVFERQAGSIKYLFFVFFTTSVSTFLELVFLFTLKGMFRDGYFGYGPPRVEDGPRVSGKGGDWRLFPASLSWFSDDSSFISSIRLNSGPTGLIFSSFVLFFFDVPVSIRFKLLGIKVSEKSFVYLIGLQLLLWSRMHSMIPGICGIIAGFIYRCDLGGIQEIGFSSGAFRRMAWRVSPFFSGISSEMASRMNNNRASEPVNEPTNRPQEMNELYGYLRPGWNAERYASSRRKNFRVDGSGSQSKGRNHGTNALP</sequence>
<dbReference type="InParanoid" id="A0A7I4CS03"/>
<protein>
    <recommendedName>
        <fullName evidence="9">Peptidase S54 rhomboid domain-containing protein</fullName>
    </recommendedName>
</protein>
<evidence type="ECO:0000256" key="6">
    <source>
        <dbReference type="SAM" id="Phobius"/>
    </source>
</evidence>
<keyword evidence="2 6" id="KW-0812">Transmembrane</keyword>
<feature type="transmembrane region" description="Helical" evidence="6">
    <location>
        <begin position="167"/>
        <end position="186"/>
    </location>
</feature>
<evidence type="ECO:0000256" key="1">
    <source>
        <dbReference type="ARBA" id="ARBA00004141"/>
    </source>
</evidence>
<reference evidence="7 8" key="1">
    <citation type="journal article" date="2008" name="Science">
        <title>The Physcomitrella genome reveals evolutionary insights into the conquest of land by plants.</title>
        <authorList>
            <person name="Rensing S."/>
            <person name="Lang D."/>
            <person name="Zimmer A."/>
            <person name="Terry A."/>
            <person name="Salamov A."/>
            <person name="Shapiro H."/>
            <person name="Nishiyama T."/>
            <person name="Perroud P.-F."/>
            <person name="Lindquist E."/>
            <person name="Kamisugi Y."/>
            <person name="Tanahashi T."/>
            <person name="Sakakibara K."/>
            <person name="Fujita T."/>
            <person name="Oishi K."/>
            <person name="Shin-I T."/>
            <person name="Kuroki Y."/>
            <person name="Toyoda A."/>
            <person name="Suzuki Y."/>
            <person name="Hashimoto A."/>
            <person name="Yamaguchi K."/>
            <person name="Sugano A."/>
            <person name="Kohara Y."/>
            <person name="Fujiyama A."/>
            <person name="Anterola A."/>
            <person name="Aoki S."/>
            <person name="Ashton N."/>
            <person name="Barbazuk W.B."/>
            <person name="Barker E."/>
            <person name="Bennetzen J."/>
            <person name="Bezanilla M."/>
            <person name="Blankenship R."/>
            <person name="Cho S.H."/>
            <person name="Dutcher S."/>
            <person name="Estelle M."/>
            <person name="Fawcett J.A."/>
            <person name="Gundlach H."/>
            <person name="Hanada K."/>
            <person name="Heyl A."/>
            <person name="Hicks K.A."/>
            <person name="Hugh J."/>
            <person name="Lohr M."/>
            <person name="Mayer K."/>
            <person name="Melkozernov A."/>
            <person name="Murata T."/>
            <person name="Nelson D."/>
            <person name="Pils B."/>
            <person name="Prigge M."/>
            <person name="Reiss B."/>
            <person name="Renner T."/>
            <person name="Rombauts S."/>
            <person name="Rushton P."/>
            <person name="Sanderfoot A."/>
            <person name="Schween G."/>
            <person name="Shiu S.-H."/>
            <person name="Stueber K."/>
            <person name="Theodoulou F.L."/>
            <person name="Tu H."/>
            <person name="Van de Peer Y."/>
            <person name="Verrier P.J."/>
            <person name="Waters E."/>
            <person name="Wood A."/>
            <person name="Yang L."/>
            <person name="Cove D."/>
            <person name="Cuming A."/>
            <person name="Hasebe M."/>
            <person name="Lucas S."/>
            <person name="Mishler D.B."/>
            <person name="Reski R."/>
            <person name="Grigoriev I."/>
            <person name="Quatrano R.S."/>
            <person name="Boore J.L."/>
        </authorList>
    </citation>
    <scope>NUCLEOTIDE SEQUENCE [LARGE SCALE GENOMIC DNA]</scope>
    <source>
        <strain evidence="7 8">cv. Gransden 2004</strain>
    </source>
</reference>
<proteinExistence type="predicted"/>
<dbReference type="PANTHER" id="PTHR43066:SF21">
    <property type="entry name" value="UBIQUITIN-ASSOCIATED DOMAIN-CONTAINING PROTEIN 2"/>
    <property type="match status" value="1"/>
</dbReference>
<accession>A0A7I4CS03</accession>
<feature type="transmembrane region" description="Helical" evidence="6">
    <location>
        <begin position="12"/>
        <end position="30"/>
    </location>
</feature>
<feature type="region of interest" description="Disordered" evidence="5">
    <location>
        <begin position="308"/>
        <end position="330"/>
    </location>
</feature>
<dbReference type="OrthoDB" id="272778at2759"/>
<dbReference type="EMBL" id="ABEU02000026">
    <property type="status" value="NOT_ANNOTATED_CDS"/>
    <property type="molecule type" value="Genomic_DNA"/>
</dbReference>
<evidence type="ECO:0000256" key="5">
    <source>
        <dbReference type="SAM" id="MobiDB-lite"/>
    </source>
</evidence>
<dbReference type="RefSeq" id="XP_024366047.1">
    <property type="nucleotide sequence ID" value="XM_024510279.2"/>
</dbReference>
<evidence type="ECO:0000313" key="8">
    <source>
        <dbReference type="Proteomes" id="UP000006727"/>
    </source>
</evidence>
<keyword evidence="4 6" id="KW-0472">Membrane</keyword>
<dbReference type="SUPFAM" id="SSF144091">
    <property type="entry name" value="Rhomboid-like"/>
    <property type="match status" value="1"/>
</dbReference>
<dbReference type="KEGG" id="ppp:112277678"/>
<evidence type="ECO:0000313" key="7">
    <source>
        <dbReference type="EnsemblPlants" id="Pp3c26_11360V3.8"/>
    </source>
</evidence>
<dbReference type="Gene3D" id="1.20.1540.10">
    <property type="entry name" value="Rhomboid-like"/>
    <property type="match status" value="1"/>
</dbReference>